<gene>
    <name evidence="1" type="ORF">LHA35_23210</name>
</gene>
<dbReference type="Proteomes" id="UP001139311">
    <property type="component" value="Unassembled WGS sequence"/>
</dbReference>
<evidence type="ECO:0000313" key="2">
    <source>
        <dbReference type="Proteomes" id="UP001139311"/>
    </source>
</evidence>
<evidence type="ECO:0000313" key="1">
    <source>
        <dbReference type="EMBL" id="MCB4824642.1"/>
    </source>
</evidence>
<dbReference type="AlphaFoldDB" id="A0A9X1IHN2"/>
<protein>
    <recommendedName>
        <fullName evidence="3">Cyclase</fullName>
    </recommendedName>
</protein>
<dbReference type="Gene3D" id="3.50.30.50">
    <property type="entry name" value="Putative cyclase"/>
    <property type="match status" value="1"/>
</dbReference>
<dbReference type="RefSeq" id="WP_226612757.1">
    <property type="nucleotide sequence ID" value="NZ_JAJAQI010000048.1"/>
</dbReference>
<organism evidence="1 2">
    <name type="scientific">Roseicella aerolata</name>
    <dbReference type="NCBI Taxonomy" id="2883479"/>
    <lineage>
        <taxon>Bacteria</taxon>
        <taxon>Pseudomonadati</taxon>
        <taxon>Pseudomonadota</taxon>
        <taxon>Alphaproteobacteria</taxon>
        <taxon>Acetobacterales</taxon>
        <taxon>Roseomonadaceae</taxon>
        <taxon>Roseicella</taxon>
    </lineage>
</organism>
<evidence type="ECO:0008006" key="3">
    <source>
        <dbReference type="Google" id="ProtNLM"/>
    </source>
</evidence>
<reference evidence="1" key="1">
    <citation type="submission" date="2021-10" db="EMBL/GenBank/DDBJ databases">
        <title>Roseicella aerolatum sp. nov., isolated from aerosols of e-waste dismantling site.</title>
        <authorList>
            <person name="Qin T."/>
        </authorList>
    </citation>
    <scope>NUCLEOTIDE SEQUENCE</scope>
    <source>
        <strain evidence="1">GB24</strain>
    </source>
</reference>
<dbReference type="GO" id="GO:0019441">
    <property type="term" value="P:L-tryptophan catabolic process to kynurenine"/>
    <property type="evidence" value="ECO:0007669"/>
    <property type="project" value="InterPro"/>
</dbReference>
<dbReference type="SUPFAM" id="SSF102198">
    <property type="entry name" value="Putative cyclase"/>
    <property type="match status" value="1"/>
</dbReference>
<dbReference type="InterPro" id="IPR037175">
    <property type="entry name" value="KFase_sf"/>
</dbReference>
<name>A0A9X1IHN2_9PROT</name>
<dbReference type="EMBL" id="JAJAQI010000048">
    <property type="protein sequence ID" value="MCB4824642.1"/>
    <property type="molecule type" value="Genomic_DNA"/>
</dbReference>
<dbReference type="GO" id="GO:0004061">
    <property type="term" value="F:arylformamidase activity"/>
    <property type="evidence" value="ECO:0007669"/>
    <property type="project" value="InterPro"/>
</dbReference>
<proteinExistence type="predicted"/>
<comment type="caution">
    <text evidence="1">The sequence shown here is derived from an EMBL/GenBank/DDBJ whole genome shotgun (WGS) entry which is preliminary data.</text>
</comment>
<keyword evidence="2" id="KW-1185">Reference proteome</keyword>
<accession>A0A9X1IHN2</accession>
<sequence length="89" mass="9539">MAAAEYVIQRNPILMGADNWPVECAPSKTMPQASLPVHQIALVINGVHLLENMKLDELARRGQAEFALMVQPLKVKGGSGSTVAPSALF</sequence>